<evidence type="ECO:0000313" key="1">
    <source>
        <dbReference type="EMBL" id="JAD94068.1"/>
    </source>
</evidence>
<reference evidence="1" key="1">
    <citation type="submission" date="2014-09" db="EMBL/GenBank/DDBJ databases">
        <authorList>
            <person name="Magalhaes I.L.F."/>
            <person name="Oliveira U."/>
            <person name="Santos F.R."/>
            <person name="Vidigal T.H.D.A."/>
            <person name="Brescovit A.D."/>
            <person name="Santos A.J."/>
        </authorList>
    </citation>
    <scope>NUCLEOTIDE SEQUENCE</scope>
    <source>
        <tissue evidence="1">Shoot tissue taken approximately 20 cm above the soil surface</tissue>
    </source>
</reference>
<dbReference type="AlphaFoldDB" id="A0A0A9E4X9"/>
<reference evidence="1" key="2">
    <citation type="journal article" date="2015" name="Data Brief">
        <title>Shoot transcriptome of the giant reed, Arundo donax.</title>
        <authorList>
            <person name="Barrero R.A."/>
            <person name="Guerrero F.D."/>
            <person name="Moolhuijzen P."/>
            <person name="Goolsby J.A."/>
            <person name="Tidwell J."/>
            <person name="Bellgard S.E."/>
            <person name="Bellgard M.I."/>
        </authorList>
    </citation>
    <scope>NUCLEOTIDE SEQUENCE</scope>
    <source>
        <tissue evidence="1">Shoot tissue taken approximately 20 cm above the soil surface</tissue>
    </source>
</reference>
<name>A0A0A9E4X9_ARUDO</name>
<accession>A0A0A9E4X9</accession>
<organism evidence="1">
    <name type="scientific">Arundo donax</name>
    <name type="common">Giant reed</name>
    <name type="synonym">Donax arundinaceus</name>
    <dbReference type="NCBI Taxonomy" id="35708"/>
    <lineage>
        <taxon>Eukaryota</taxon>
        <taxon>Viridiplantae</taxon>
        <taxon>Streptophyta</taxon>
        <taxon>Embryophyta</taxon>
        <taxon>Tracheophyta</taxon>
        <taxon>Spermatophyta</taxon>
        <taxon>Magnoliopsida</taxon>
        <taxon>Liliopsida</taxon>
        <taxon>Poales</taxon>
        <taxon>Poaceae</taxon>
        <taxon>PACMAD clade</taxon>
        <taxon>Arundinoideae</taxon>
        <taxon>Arundineae</taxon>
        <taxon>Arundo</taxon>
    </lineage>
</organism>
<protein>
    <submittedName>
        <fullName evidence="1">Uncharacterized protein</fullName>
    </submittedName>
</protein>
<sequence length="40" mass="4668">MTLFLFMGGKFLLVDGFRGMRDAEYLIAYTIFNHTLLFGF</sequence>
<proteinExistence type="predicted"/>
<dbReference type="EMBL" id="GBRH01203827">
    <property type="protein sequence ID" value="JAD94068.1"/>
    <property type="molecule type" value="Transcribed_RNA"/>
</dbReference>